<keyword evidence="2" id="KW-1185">Reference proteome</keyword>
<feature type="non-terminal residue" evidence="1">
    <location>
        <position position="381"/>
    </location>
</feature>
<accession>A0A9K3D787</accession>
<dbReference type="Proteomes" id="UP000265618">
    <property type="component" value="Unassembled WGS sequence"/>
</dbReference>
<proteinExistence type="predicted"/>
<organism evidence="1 2">
    <name type="scientific">Kipferlia bialata</name>
    <dbReference type="NCBI Taxonomy" id="797122"/>
    <lineage>
        <taxon>Eukaryota</taxon>
        <taxon>Metamonada</taxon>
        <taxon>Carpediemonas-like organisms</taxon>
        <taxon>Kipferlia</taxon>
    </lineage>
</organism>
<evidence type="ECO:0000313" key="2">
    <source>
        <dbReference type="Proteomes" id="UP000265618"/>
    </source>
</evidence>
<protein>
    <submittedName>
        <fullName evidence="1">Uncharacterized protein</fullName>
    </submittedName>
</protein>
<sequence>APLRLPSTSVFGLVLGHDAVDPIPVGLSLSASVGMDGTTDTAPDAGDALTPFRGYQYIQLGTHNRFCQGAGVTAYPDGDVSSIAGLFLNTAGLVTDLQAQSVVYVLATAFVTATTGTADGVPVMAAPETAVLRDVRVVYDQTWNTMLSPSCPFPPLSALGGVASLCHSDAALLLADWSFSTYSGPSFATYSDPGVGPTELLFRDGSTYAGYEPLLVPLSPADGPTSATVTVSLDDTLGSLFATRYGVSLDRHVDQVALTLDVGMSVGSAEGISVVVSVCDGEGAIQQGLPVESVYPLVPSLNVDLFDPPLSVFEDHVVFDAASDPLLSTYTLPLSALVGEASTRLDGATSLEVQVSLADGYTAYQAPHVFINHITLVYIDE</sequence>
<dbReference type="AlphaFoldDB" id="A0A9K3D787"/>
<dbReference type="EMBL" id="BDIP01004125">
    <property type="protein sequence ID" value="GIQ88508.1"/>
    <property type="molecule type" value="Genomic_DNA"/>
</dbReference>
<comment type="caution">
    <text evidence="1">The sequence shown here is derived from an EMBL/GenBank/DDBJ whole genome shotgun (WGS) entry which is preliminary data.</text>
</comment>
<evidence type="ECO:0000313" key="1">
    <source>
        <dbReference type="EMBL" id="GIQ88508.1"/>
    </source>
</evidence>
<name>A0A9K3D787_9EUKA</name>
<reference evidence="1 2" key="1">
    <citation type="journal article" date="2018" name="PLoS ONE">
        <title>The draft genome of Kipferlia bialata reveals reductive genome evolution in fornicate parasites.</title>
        <authorList>
            <person name="Tanifuji G."/>
            <person name="Takabayashi S."/>
            <person name="Kume K."/>
            <person name="Takagi M."/>
            <person name="Nakayama T."/>
            <person name="Kamikawa R."/>
            <person name="Inagaki Y."/>
            <person name="Hashimoto T."/>
        </authorList>
    </citation>
    <scope>NUCLEOTIDE SEQUENCE [LARGE SCALE GENOMIC DNA]</scope>
    <source>
        <strain evidence="1">NY0173</strain>
    </source>
</reference>
<gene>
    <name evidence="1" type="ORF">KIPB_010768</name>
</gene>